<gene>
    <name evidence="6" type="ORF">BE04_41185</name>
</gene>
<keyword evidence="3" id="KW-0378">Hydrolase</keyword>
<feature type="region of interest" description="Disordered" evidence="4">
    <location>
        <begin position="1"/>
        <end position="31"/>
    </location>
</feature>
<organism evidence="6 7">
    <name type="scientific">Sorangium cellulosum</name>
    <name type="common">Polyangium cellulosum</name>
    <dbReference type="NCBI Taxonomy" id="56"/>
    <lineage>
        <taxon>Bacteria</taxon>
        <taxon>Pseudomonadati</taxon>
        <taxon>Myxococcota</taxon>
        <taxon>Polyangia</taxon>
        <taxon>Polyangiales</taxon>
        <taxon>Polyangiaceae</taxon>
        <taxon>Sorangium</taxon>
    </lineage>
</organism>
<dbReference type="InterPro" id="IPR029058">
    <property type="entry name" value="AB_hydrolase_fold"/>
</dbReference>
<keyword evidence="1" id="KW-0719">Serine esterase</keyword>
<name>A0A150P7R3_SORCE</name>
<feature type="domain" description="4-O-methyl-glucuronoyl methylesterase-like" evidence="5">
    <location>
        <begin position="26"/>
        <end position="94"/>
    </location>
</feature>
<feature type="compositionally biased region" description="Basic and acidic residues" evidence="4">
    <location>
        <begin position="12"/>
        <end position="24"/>
    </location>
</feature>
<evidence type="ECO:0000313" key="7">
    <source>
        <dbReference type="Proteomes" id="UP000075604"/>
    </source>
</evidence>
<evidence type="ECO:0000313" key="6">
    <source>
        <dbReference type="EMBL" id="KYF51651.1"/>
    </source>
</evidence>
<dbReference type="EMBL" id="JELX01003655">
    <property type="protein sequence ID" value="KYF51651.1"/>
    <property type="molecule type" value="Genomic_DNA"/>
</dbReference>
<evidence type="ECO:0000256" key="4">
    <source>
        <dbReference type="SAM" id="MobiDB-lite"/>
    </source>
</evidence>
<evidence type="ECO:0000259" key="5">
    <source>
        <dbReference type="Pfam" id="PF22244"/>
    </source>
</evidence>
<reference evidence="6 7" key="1">
    <citation type="submission" date="2014-02" db="EMBL/GenBank/DDBJ databases">
        <title>The small core and large imbalanced accessory genome model reveals a collaborative survival strategy of Sorangium cellulosum strains in nature.</title>
        <authorList>
            <person name="Han K."/>
            <person name="Peng R."/>
            <person name="Blom J."/>
            <person name="Li Y.-Z."/>
        </authorList>
    </citation>
    <scope>NUCLEOTIDE SEQUENCE [LARGE SCALE GENOMIC DNA]</scope>
    <source>
        <strain evidence="6 7">So0157-18</strain>
    </source>
</reference>
<dbReference type="Proteomes" id="UP000075604">
    <property type="component" value="Unassembled WGS sequence"/>
</dbReference>
<proteinExistence type="predicted"/>
<comment type="caution">
    <text evidence="6">The sequence shown here is derived from an EMBL/GenBank/DDBJ whole genome shotgun (WGS) entry which is preliminary data.</text>
</comment>
<keyword evidence="2" id="KW-0732">Signal</keyword>
<dbReference type="GO" id="GO:0052689">
    <property type="term" value="F:carboxylic ester hydrolase activity"/>
    <property type="evidence" value="ECO:0007669"/>
    <property type="project" value="UniProtKB-KW"/>
</dbReference>
<dbReference type="InterPro" id="IPR054579">
    <property type="entry name" value="GCE-like_dom"/>
</dbReference>
<protein>
    <recommendedName>
        <fullName evidence="5">4-O-methyl-glucuronoyl methylesterase-like domain-containing protein</fullName>
    </recommendedName>
</protein>
<evidence type="ECO:0000256" key="3">
    <source>
        <dbReference type="ARBA" id="ARBA00022801"/>
    </source>
</evidence>
<sequence length="151" mass="16480">MGLGDAPGHRRAREDPRRQGRSDDEAPQWFGDGFGATFSGQTTTLPFDAHSIVALVAPRPIIVQEGKSDGWNNNRNGGPYQAVWAAREVFEALGIEDHIGWVADDHSHGVMTPREADAILGFAERFLLGKDVTTEQWDESASPPTLSWSAP</sequence>
<dbReference type="Pfam" id="PF22244">
    <property type="entry name" value="GCE_fung"/>
    <property type="match status" value="1"/>
</dbReference>
<evidence type="ECO:0000256" key="1">
    <source>
        <dbReference type="ARBA" id="ARBA00022487"/>
    </source>
</evidence>
<accession>A0A150P7R3</accession>
<dbReference type="Gene3D" id="3.40.50.1820">
    <property type="entry name" value="alpha/beta hydrolase"/>
    <property type="match status" value="1"/>
</dbReference>
<evidence type="ECO:0000256" key="2">
    <source>
        <dbReference type="ARBA" id="ARBA00022729"/>
    </source>
</evidence>
<dbReference type="AlphaFoldDB" id="A0A150P7R3"/>